<dbReference type="PROSITE" id="PS50294">
    <property type="entry name" value="WD_REPEATS_REGION"/>
    <property type="match status" value="1"/>
</dbReference>
<dbReference type="SUPFAM" id="SSF50978">
    <property type="entry name" value="WD40 repeat-like"/>
    <property type="match status" value="1"/>
</dbReference>
<proteinExistence type="predicted"/>
<dbReference type="Pfam" id="PF00400">
    <property type="entry name" value="WD40"/>
    <property type="match status" value="2"/>
</dbReference>
<dbReference type="Pfam" id="PF24883">
    <property type="entry name" value="NPHP3_N"/>
    <property type="match status" value="1"/>
</dbReference>
<dbReference type="InterPro" id="IPR015943">
    <property type="entry name" value="WD40/YVTN_repeat-like_dom_sf"/>
</dbReference>
<dbReference type="Proteomes" id="UP001195769">
    <property type="component" value="Unassembled WGS sequence"/>
</dbReference>
<comment type="caution">
    <text evidence="5">The sequence shown here is derived from an EMBL/GenBank/DDBJ whole genome shotgun (WGS) entry which is preliminary data.</text>
</comment>
<evidence type="ECO:0000256" key="2">
    <source>
        <dbReference type="ARBA" id="ARBA00022737"/>
    </source>
</evidence>
<feature type="repeat" description="WD" evidence="3">
    <location>
        <begin position="746"/>
        <end position="787"/>
    </location>
</feature>
<dbReference type="PANTHER" id="PTHR10039">
    <property type="entry name" value="AMELOGENIN"/>
    <property type="match status" value="1"/>
</dbReference>
<keyword evidence="6" id="KW-1185">Reference proteome</keyword>
<evidence type="ECO:0000313" key="5">
    <source>
        <dbReference type="EMBL" id="KAG1899840.1"/>
    </source>
</evidence>
<gene>
    <name evidence="5" type="ORF">F5891DRAFT_380520</name>
</gene>
<keyword evidence="1 3" id="KW-0853">WD repeat</keyword>
<keyword evidence="2" id="KW-0677">Repeat</keyword>
<dbReference type="InterPro" id="IPR001680">
    <property type="entry name" value="WD40_rpt"/>
</dbReference>
<dbReference type="PROSITE" id="PS00678">
    <property type="entry name" value="WD_REPEATS_1"/>
    <property type="match status" value="1"/>
</dbReference>
<dbReference type="SUPFAM" id="SSF52540">
    <property type="entry name" value="P-loop containing nucleoside triphosphate hydrolases"/>
    <property type="match status" value="1"/>
</dbReference>
<dbReference type="PROSITE" id="PS50082">
    <property type="entry name" value="WD_REPEATS_2"/>
    <property type="match status" value="1"/>
</dbReference>
<dbReference type="InterPro" id="IPR027417">
    <property type="entry name" value="P-loop_NTPase"/>
</dbReference>
<evidence type="ECO:0000256" key="1">
    <source>
        <dbReference type="ARBA" id="ARBA00022574"/>
    </source>
</evidence>
<dbReference type="InterPro" id="IPR019775">
    <property type="entry name" value="WD40_repeat_CS"/>
</dbReference>
<evidence type="ECO:0000313" key="6">
    <source>
        <dbReference type="Proteomes" id="UP001195769"/>
    </source>
</evidence>
<dbReference type="InterPro" id="IPR056884">
    <property type="entry name" value="NPHP3-like_N"/>
</dbReference>
<dbReference type="SMART" id="SM00320">
    <property type="entry name" value="WD40"/>
    <property type="match status" value="2"/>
</dbReference>
<dbReference type="InterPro" id="IPR036322">
    <property type="entry name" value="WD40_repeat_dom_sf"/>
</dbReference>
<feature type="domain" description="Nephrocystin 3-like N-terminal" evidence="4">
    <location>
        <begin position="196"/>
        <end position="364"/>
    </location>
</feature>
<sequence length="836" mass="93182">MNPISERVTVVMPLLGRVKSPSPAQHSPAPVDLELAYNFQDTYIRPFKIFDSVVGTLTDVHPYTKIALLLQQLGQVYDFMMQDETLREIPSMQSIVGPIVQHTLKCSQFIRDYSTTKNLWKRLGKNILSETDHTIQQYIDVFQELMKRFQDRTAQNTSVQRTGDLPDLSGITYAQDAGLDPGKQCLPGTRMEILSEIIDWANSTKGNVQPVLWLSGPARKGKSAIAHTLANWFNNVGGLGSYYCFDRQRDAERLHEKIFSTIARDLADRDPGVKRALVDAVQHASVLKNTTDIIQQWHKLLMGPLGKLSRLTVRPVLIVIEALDESGGADTRRDLLRIIAGKPPHQGPQITDLPSNFRILVTSRPLSDIKTQFDGAQHILQLSMDYIPSEVTERDIHTYVSAELKGLSGIQEKQIAMLAAQADGLFDWARRACDYIKKGTDMDAVDALVKRDLYVMYRTLLAEIMATQNGTPEILAVFRSVMPQILGTVEPLSLISLNAMRDCIPDQSKHYKAEDIVQHMGSLLSGTTNPSTPIKPLHTSFREFLTVQASSGDFFVDISKAQRDLTFASLRVMRHGLLFNLCNLKSSHLLNREDLELHEQVERNIPPYLSYSCRFWSSHLRATVFDTELAEEVKSFFDHERLLFWLEVLGVIQAVSSAVTALPHIPRWLKDHSGYEDVSATAMDVHQFIQTFGGIILHSTPHLYVSALPFWAVNSSIGSKFASNFPNILRLVSRCDSESVAVQSLLGEYAEKVLSVSFSPDGTRIATGSVDKTVRLWDAATGQPIGEPLRGHTGAVSSVLFSPDGTRIASALAGTHCLGQLSLVLAGWDPHCVWFI</sequence>
<dbReference type="EMBL" id="JABBWK010000030">
    <property type="protein sequence ID" value="KAG1899840.1"/>
    <property type="molecule type" value="Genomic_DNA"/>
</dbReference>
<dbReference type="RefSeq" id="XP_041225416.1">
    <property type="nucleotide sequence ID" value="XM_041371631.1"/>
</dbReference>
<accession>A0AAD4E5A3</accession>
<reference evidence="5" key="1">
    <citation type="journal article" date="2020" name="New Phytol.">
        <title>Comparative genomics reveals dynamic genome evolution in host specialist ectomycorrhizal fungi.</title>
        <authorList>
            <person name="Lofgren L.A."/>
            <person name="Nguyen N.H."/>
            <person name="Vilgalys R."/>
            <person name="Ruytinx J."/>
            <person name="Liao H.L."/>
            <person name="Branco S."/>
            <person name="Kuo A."/>
            <person name="LaButti K."/>
            <person name="Lipzen A."/>
            <person name="Andreopoulos W."/>
            <person name="Pangilinan J."/>
            <person name="Riley R."/>
            <person name="Hundley H."/>
            <person name="Na H."/>
            <person name="Barry K."/>
            <person name="Grigoriev I.V."/>
            <person name="Stajich J.E."/>
            <person name="Kennedy P.G."/>
        </authorList>
    </citation>
    <scope>NUCLEOTIDE SEQUENCE</scope>
    <source>
        <strain evidence="5">FC203</strain>
    </source>
</reference>
<dbReference type="GeneID" id="64665929"/>
<evidence type="ECO:0000259" key="4">
    <source>
        <dbReference type="Pfam" id="PF24883"/>
    </source>
</evidence>
<name>A0AAD4E5A3_9AGAM</name>
<dbReference type="AlphaFoldDB" id="A0AAD4E5A3"/>
<organism evidence="5 6">
    <name type="scientific">Suillus fuscotomentosus</name>
    <dbReference type="NCBI Taxonomy" id="1912939"/>
    <lineage>
        <taxon>Eukaryota</taxon>
        <taxon>Fungi</taxon>
        <taxon>Dikarya</taxon>
        <taxon>Basidiomycota</taxon>
        <taxon>Agaricomycotina</taxon>
        <taxon>Agaricomycetes</taxon>
        <taxon>Agaricomycetidae</taxon>
        <taxon>Boletales</taxon>
        <taxon>Suillineae</taxon>
        <taxon>Suillaceae</taxon>
        <taxon>Suillus</taxon>
    </lineage>
</organism>
<protein>
    <recommendedName>
        <fullName evidence="4">Nephrocystin 3-like N-terminal domain-containing protein</fullName>
    </recommendedName>
</protein>
<dbReference type="PANTHER" id="PTHR10039:SF17">
    <property type="entry name" value="FUNGAL STAND N-TERMINAL GOODBYE DOMAIN-CONTAINING PROTEIN-RELATED"/>
    <property type="match status" value="1"/>
</dbReference>
<evidence type="ECO:0000256" key="3">
    <source>
        <dbReference type="PROSITE-ProRule" id="PRU00221"/>
    </source>
</evidence>
<dbReference type="Gene3D" id="2.130.10.10">
    <property type="entry name" value="YVTN repeat-like/Quinoprotein amine dehydrogenase"/>
    <property type="match status" value="1"/>
</dbReference>